<gene>
    <name evidence="1" type="ORF">FNB79_11095</name>
</gene>
<keyword evidence="2" id="KW-1185">Reference proteome</keyword>
<proteinExistence type="predicted"/>
<accession>A0A516GSI3</accession>
<dbReference type="OrthoDB" id="1426499at2"/>
<sequence>MKTIIIIGACLLLILIICTNCAQIVGGISKKKAAKNIDEYLEREYQGKLTYKYLSRAFNTATMNPNSFFIHVYHKKVPEIEFYTYIDAKKIVTEEYATSFKIKFEEDYQRQVEYYNTAQNIIADFKSDTLTVAFLDNETIDFNFNYEINSEALKVITTKFLKRLNASYEILNNGFSRKLLVKTPNYKDGLVSIPLQIEEEQHWSIDTYFLADHLIHADAFKTKILQNIQAKLDKQYPYYKIDDNKKVFLDKSSLSKGAWVQYLFDTRINTKEHEKYENPLTGIYIVYFDYDTNFIYNGEMLTETNGSVSYEVEIQNIHEALHNAGVITK</sequence>
<evidence type="ECO:0000313" key="1">
    <source>
        <dbReference type="EMBL" id="QDO94487.1"/>
    </source>
</evidence>
<evidence type="ECO:0000313" key="2">
    <source>
        <dbReference type="Proteomes" id="UP000319209"/>
    </source>
</evidence>
<reference evidence="1 2" key="1">
    <citation type="submission" date="2019-07" db="EMBL/GenBank/DDBJ databases">
        <title>Genome sequencing for Formosa sp. PS13.</title>
        <authorList>
            <person name="Park S.-J."/>
        </authorList>
    </citation>
    <scope>NUCLEOTIDE SEQUENCE [LARGE SCALE GENOMIC DNA]</scope>
    <source>
        <strain evidence="1 2">PS13</strain>
    </source>
</reference>
<dbReference type="EMBL" id="CP041637">
    <property type="protein sequence ID" value="QDO94487.1"/>
    <property type="molecule type" value="Genomic_DNA"/>
</dbReference>
<dbReference type="RefSeq" id="WP_143381372.1">
    <property type="nucleotide sequence ID" value="NZ_CP041637.1"/>
</dbReference>
<dbReference type="Proteomes" id="UP000319209">
    <property type="component" value="Chromosome"/>
</dbReference>
<dbReference type="AlphaFoldDB" id="A0A516GSI3"/>
<organism evidence="1 2">
    <name type="scientific">Formosa sediminum</name>
    <dbReference type="NCBI Taxonomy" id="2594004"/>
    <lineage>
        <taxon>Bacteria</taxon>
        <taxon>Pseudomonadati</taxon>
        <taxon>Bacteroidota</taxon>
        <taxon>Flavobacteriia</taxon>
        <taxon>Flavobacteriales</taxon>
        <taxon>Flavobacteriaceae</taxon>
        <taxon>Formosa</taxon>
    </lineage>
</organism>
<name>A0A516GSI3_9FLAO</name>
<dbReference type="KEGG" id="fop:FNB79_11095"/>
<protein>
    <submittedName>
        <fullName evidence="1">Uncharacterized protein</fullName>
    </submittedName>
</protein>